<dbReference type="KEGG" id="pfer:IRI77_05240"/>
<dbReference type="PROSITE" id="PS51318">
    <property type="entry name" value="TAT"/>
    <property type="match status" value="1"/>
</dbReference>
<organism evidence="1 2">
    <name type="scientific">Paludibaculum fermentans</name>
    <dbReference type="NCBI Taxonomy" id="1473598"/>
    <lineage>
        <taxon>Bacteria</taxon>
        <taxon>Pseudomonadati</taxon>
        <taxon>Acidobacteriota</taxon>
        <taxon>Terriglobia</taxon>
        <taxon>Bryobacterales</taxon>
        <taxon>Bryobacteraceae</taxon>
        <taxon>Paludibaculum</taxon>
    </lineage>
</organism>
<proteinExistence type="predicted"/>
<reference evidence="1 2" key="1">
    <citation type="submission" date="2020-10" db="EMBL/GenBank/DDBJ databases">
        <title>Complete genome sequence of Paludibaculum fermentans P105T, a facultatively anaerobic acidobacterium capable of dissimilatory Fe(III) reduction.</title>
        <authorList>
            <person name="Dedysh S.N."/>
            <person name="Beletsky A.V."/>
            <person name="Kulichevskaya I.S."/>
            <person name="Mardanov A.V."/>
            <person name="Ravin N.V."/>
        </authorList>
    </citation>
    <scope>NUCLEOTIDE SEQUENCE [LARGE SCALE GENOMIC DNA]</scope>
    <source>
        <strain evidence="1 2">P105</strain>
    </source>
</reference>
<evidence type="ECO:0000313" key="2">
    <source>
        <dbReference type="Proteomes" id="UP000593892"/>
    </source>
</evidence>
<dbReference type="RefSeq" id="WP_194451025.1">
    <property type="nucleotide sequence ID" value="NZ_CP063849.1"/>
</dbReference>
<evidence type="ECO:0008006" key="3">
    <source>
        <dbReference type="Google" id="ProtNLM"/>
    </source>
</evidence>
<keyword evidence="2" id="KW-1185">Reference proteome</keyword>
<name>A0A7S7SLZ4_PALFE</name>
<protein>
    <recommendedName>
        <fullName evidence="3">Photosynthesis system II assembly factor Ycf48/Hcf136-like domain-containing protein</fullName>
    </recommendedName>
</protein>
<dbReference type="SUPFAM" id="SSF110296">
    <property type="entry name" value="Oligoxyloglucan reducing end-specific cellobiohydrolase"/>
    <property type="match status" value="1"/>
</dbReference>
<dbReference type="PANTHER" id="PTHR47199">
    <property type="entry name" value="PHOTOSYSTEM II STABILITY/ASSEMBLY FACTOR HCF136, CHLOROPLASTIC"/>
    <property type="match status" value="1"/>
</dbReference>
<dbReference type="AlphaFoldDB" id="A0A7S7SLZ4"/>
<dbReference type="Proteomes" id="UP000593892">
    <property type="component" value="Chromosome"/>
</dbReference>
<dbReference type="PANTHER" id="PTHR47199:SF2">
    <property type="entry name" value="PHOTOSYSTEM II STABILITY_ASSEMBLY FACTOR HCF136, CHLOROPLASTIC"/>
    <property type="match status" value="1"/>
</dbReference>
<accession>A0A7S7SLZ4</accession>
<dbReference type="InterPro" id="IPR006311">
    <property type="entry name" value="TAT_signal"/>
</dbReference>
<sequence>MKRKVEDLSQASRRAFLAGACGFGIAAGQEPKAPPKAEAKKGPGDVAEGMYSARPGELPAGHIARADASTKPYGGMRWRMQYQFDQDDTDVVLNDLRFASAERGIAVGGMVRKGRDENFALVTRDGGLHWTQVKMKDLPYSLFLLDESRYFCVCQGSLWYSNESGVSWEKRKLPKAKKGSEVARVHFIDDKNGWAFGAGLAVYRTVDGGMSWTEVPEANELKLKPENTEWAWMNWIGPKTGILVGTSSAPPPEGSRLPDWMIPERAMRRRAIPGSTIVLETRDSGATWKGSMVSSFGHVVRMRGGLQAMTLFQYGESMDFSSEVYVVNLRGGSNRPYFRRKDVFVYDAVPLAQGGSLVAAIETRGRMRTSPIPGKLRIFQDTGSEWREMRVDYHASGVRAVLAYVDDNHIWAATSEGVILKLG</sequence>
<gene>
    <name evidence="1" type="ORF">IRI77_05240</name>
</gene>
<evidence type="ECO:0000313" key="1">
    <source>
        <dbReference type="EMBL" id="QOY89363.1"/>
    </source>
</evidence>
<dbReference type="InterPro" id="IPR015943">
    <property type="entry name" value="WD40/YVTN_repeat-like_dom_sf"/>
</dbReference>
<dbReference type="Gene3D" id="2.130.10.10">
    <property type="entry name" value="YVTN repeat-like/Quinoprotein amine dehydrogenase"/>
    <property type="match status" value="1"/>
</dbReference>
<dbReference type="EMBL" id="CP063849">
    <property type="protein sequence ID" value="QOY89363.1"/>
    <property type="molecule type" value="Genomic_DNA"/>
</dbReference>